<dbReference type="InterPro" id="IPR014756">
    <property type="entry name" value="Ig_E-set"/>
</dbReference>
<dbReference type="Pfam" id="PF12796">
    <property type="entry name" value="Ank_2"/>
    <property type="match status" value="1"/>
</dbReference>
<evidence type="ECO:0000256" key="8">
    <source>
        <dbReference type="ARBA" id="ARBA00023242"/>
    </source>
</evidence>
<feature type="region of interest" description="Disordered" evidence="10">
    <location>
        <begin position="361"/>
        <end position="384"/>
    </location>
</feature>
<keyword evidence="4" id="KW-0805">Transcription regulation</keyword>
<feature type="region of interest" description="Disordered" evidence="10">
    <location>
        <begin position="748"/>
        <end position="772"/>
    </location>
</feature>
<evidence type="ECO:0000313" key="12">
    <source>
        <dbReference type="Proteomes" id="UP000887566"/>
    </source>
</evidence>
<dbReference type="InterPro" id="IPR013783">
    <property type="entry name" value="Ig-like_fold"/>
</dbReference>
<organism evidence="12 13">
    <name type="scientific">Plectus sambesii</name>
    <dbReference type="NCBI Taxonomy" id="2011161"/>
    <lineage>
        <taxon>Eukaryota</taxon>
        <taxon>Metazoa</taxon>
        <taxon>Ecdysozoa</taxon>
        <taxon>Nematoda</taxon>
        <taxon>Chromadorea</taxon>
        <taxon>Plectida</taxon>
        <taxon>Plectina</taxon>
        <taxon>Plectoidea</taxon>
        <taxon>Plectidae</taxon>
        <taxon>Plectus</taxon>
    </lineage>
</organism>
<dbReference type="Gene3D" id="1.25.40.20">
    <property type="entry name" value="Ankyrin repeat-containing domain"/>
    <property type="match status" value="1"/>
</dbReference>
<dbReference type="SUPFAM" id="SSF81296">
    <property type="entry name" value="E set domains"/>
    <property type="match status" value="1"/>
</dbReference>
<evidence type="ECO:0000256" key="6">
    <source>
        <dbReference type="ARBA" id="ARBA00023159"/>
    </source>
</evidence>
<keyword evidence="7" id="KW-0804">Transcription</keyword>
<keyword evidence="8" id="KW-0539">Nucleus</keyword>
<dbReference type="PANTHER" id="PTHR23335:SF1">
    <property type="entry name" value="CALMODULIN-BINDING TRANSCRIPTION ACTIVATOR, ISOFORM F"/>
    <property type="match status" value="1"/>
</dbReference>
<feature type="compositionally biased region" description="Polar residues" evidence="10">
    <location>
        <begin position="842"/>
        <end position="867"/>
    </location>
</feature>
<dbReference type="Gene3D" id="2.60.40.10">
    <property type="entry name" value="Immunoglobulins"/>
    <property type="match status" value="1"/>
</dbReference>
<dbReference type="Pfam" id="PF03859">
    <property type="entry name" value="CG-1"/>
    <property type="match status" value="1"/>
</dbReference>
<keyword evidence="3" id="KW-0677">Repeat</keyword>
<keyword evidence="6" id="KW-0010">Activator</keyword>
<reference evidence="13" key="1">
    <citation type="submission" date="2022-11" db="UniProtKB">
        <authorList>
            <consortium name="WormBaseParasite"/>
        </authorList>
    </citation>
    <scope>IDENTIFICATION</scope>
</reference>
<dbReference type="GO" id="GO:0003712">
    <property type="term" value="F:transcription coregulator activity"/>
    <property type="evidence" value="ECO:0007669"/>
    <property type="project" value="TreeGrafter"/>
</dbReference>
<dbReference type="InterPro" id="IPR002110">
    <property type="entry name" value="Ankyrin_rpt"/>
</dbReference>
<evidence type="ECO:0000256" key="4">
    <source>
        <dbReference type="ARBA" id="ARBA00023015"/>
    </source>
</evidence>
<dbReference type="GO" id="GO:0003690">
    <property type="term" value="F:double-stranded DNA binding"/>
    <property type="evidence" value="ECO:0007669"/>
    <property type="project" value="TreeGrafter"/>
</dbReference>
<evidence type="ECO:0000259" key="11">
    <source>
        <dbReference type="PROSITE" id="PS51437"/>
    </source>
</evidence>
<evidence type="ECO:0000313" key="13">
    <source>
        <dbReference type="WBParaSite" id="PSAMB.scaffold927size38496.g9675.t1"/>
    </source>
</evidence>
<dbReference type="Pfam" id="PF01833">
    <property type="entry name" value="TIG"/>
    <property type="match status" value="1"/>
</dbReference>
<dbReference type="AlphaFoldDB" id="A0A914XQ77"/>
<name>A0A914XQ77_9BILA</name>
<comment type="subunit">
    <text evidence="9">May interact with calmodulin.</text>
</comment>
<dbReference type="InterPro" id="IPR036770">
    <property type="entry name" value="Ankyrin_rpt-contain_sf"/>
</dbReference>
<dbReference type="GO" id="GO:0006357">
    <property type="term" value="P:regulation of transcription by RNA polymerase II"/>
    <property type="evidence" value="ECO:0007669"/>
    <property type="project" value="TreeGrafter"/>
</dbReference>
<dbReference type="SUPFAM" id="SSF48403">
    <property type="entry name" value="Ankyrin repeat"/>
    <property type="match status" value="1"/>
</dbReference>
<evidence type="ECO:0000256" key="10">
    <source>
        <dbReference type="SAM" id="MobiDB-lite"/>
    </source>
</evidence>
<dbReference type="Proteomes" id="UP000887566">
    <property type="component" value="Unplaced"/>
</dbReference>
<protein>
    <submittedName>
        <fullName evidence="13">CG-1 domain-containing protein</fullName>
    </submittedName>
</protein>
<sequence>MDMTVQIQLRSVDQFVDISHRWNSNDEIASVLLSAQSHSDWLRAEVELRPPSGKLILYRRKDGSYYKQDGYSWKKRKDGKLAREDHMKLKVMGVELIHANYVHSALVPTFHRRAYWMLTNPEIILVHYLNASYEEPATDCRPLADRIVSCLRSNCADMSPHEILIQLTPMLSNTFSPAELDRLCRMAEKPLGATDSPAAGTMVIQMVASGANNDTQPLVLSVHSAQLVANSFQPKISSCMQQNNPHELSMNRSIVANNNAVLEIASEVASTLHSPLCRSSSCSSASRRGLSSLAMRRQPSTFSDSVGQELCGGILNEYVSQSNASDCCGGATTMQQAEPDDSAYCSFSGDQRVSTDMTVAQTPPVPNAEQYRQPATERSRTDSFGSNRVSLWETSSNTSNLPLVEITDFSPEWSYPEGGVKILVSGPWYLRGHEYSAVFDGLSVPAVLIQAGVLRCFCPAHSPASVHLSIACDGQIISTSAAFTYLDRVHHAKQSCSSQNAIDGIVSRLETLERFLNINEAASTAAMQPKQPSSSHTLESRFVAICERMKSCRWKQEQQTWMAPIGSTLLHFAAILGFDRLIEAVLRWRAENPPPVNVRDFDVLGRDANGRTPLHLSALNGHVLCVTLIARVCPHAVDVVDDRGETAAELAIKNGQKRIAALISQLVRRRGGDHVDSTTLWVMTNGETVTDKQRLESISSKPPMVPRRGHVFRHQQTIDTPENMRKQTGTRERTKRASVECLEELLMDSGEDRESSFAPPDDVSSLDDDDLSDLQSESWLKEPLSVDIPMDVHVPDSPKTAQMWEAVTSPGMVANDGARARIASLAQQIIDALPQRIKENVAHQSSTDRQISADFSDQSPSGLSGHSKNPFLPSANAGVGSSADWEDLNMLMSPLGGDLNHFRFVGSDGATNSNDPLDVFSPPLVTNASFGADGQSIGRSVDSLPPVVGDPAASAKDLGEFFNADDSRNSPLDRHFQDLRLSGEPSMLERVVVSGEGWCEYRRRCRR</sequence>
<evidence type="ECO:0000256" key="7">
    <source>
        <dbReference type="ARBA" id="ARBA00023163"/>
    </source>
</evidence>
<dbReference type="InterPro" id="IPR002909">
    <property type="entry name" value="IPT_dom"/>
</dbReference>
<evidence type="ECO:0000256" key="2">
    <source>
        <dbReference type="ARBA" id="ARBA00008267"/>
    </source>
</evidence>
<dbReference type="FunFam" id="2.60.40.10:FF:000089">
    <property type="entry name" value="calmodulin-binding transcription activator 2 isoform X1"/>
    <property type="match status" value="1"/>
</dbReference>
<dbReference type="GO" id="GO:0005634">
    <property type="term" value="C:nucleus"/>
    <property type="evidence" value="ECO:0007669"/>
    <property type="project" value="UniProtKB-SubCell"/>
</dbReference>
<feature type="domain" description="CG-1" evidence="11">
    <location>
        <begin position="11"/>
        <end position="137"/>
    </location>
</feature>
<comment type="subcellular location">
    <subcellularLocation>
        <location evidence="1">Nucleus</location>
    </subcellularLocation>
</comment>
<dbReference type="PANTHER" id="PTHR23335">
    <property type="entry name" value="CALMODULIN-BINDING TRANSCRIPTION ACTIVATOR CAMTA"/>
    <property type="match status" value="1"/>
</dbReference>
<evidence type="ECO:0000256" key="1">
    <source>
        <dbReference type="ARBA" id="ARBA00004123"/>
    </source>
</evidence>
<evidence type="ECO:0000256" key="9">
    <source>
        <dbReference type="ARBA" id="ARBA00029480"/>
    </source>
</evidence>
<comment type="similarity">
    <text evidence="2">Belongs to the CAMTA family.</text>
</comment>
<evidence type="ECO:0000256" key="3">
    <source>
        <dbReference type="ARBA" id="ARBA00022737"/>
    </source>
</evidence>
<keyword evidence="5" id="KW-0040">ANK repeat</keyword>
<keyword evidence="12" id="KW-1185">Reference proteome</keyword>
<accession>A0A914XQ77</accession>
<dbReference type="WBParaSite" id="PSAMB.scaffold927size38496.g9675.t1">
    <property type="protein sequence ID" value="PSAMB.scaffold927size38496.g9675.t1"/>
    <property type="gene ID" value="PSAMB.scaffold927size38496.g9675"/>
</dbReference>
<dbReference type="SMART" id="SM01076">
    <property type="entry name" value="CG-1"/>
    <property type="match status" value="1"/>
</dbReference>
<feature type="region of interest" description="Disordered" evidence="10">
    <location>
        <begin position="841"/>
        <end position="875"/>
    </location>
</feature>
<evidence type="ECO:0000256" key="5">
    <source>
        <dbReference type="ARBA" id="ARBA00023043"/>
    </source>
</evidence>
<dbReference type="InterPro" id="IPR005559">
    <property type="entry name" value="CG-1_dom"/>
</dbReference>
<dbReference type="PROSITE" id="PS51437">
    <property type="entry name" value="CG_1"/>
    <property type="match status" value="1"/>
</dbReference>
<proteinExistence type="inferred from homology"/>